<dbReference type="AlphaFoldDB" id="A0A7W6Q5J2"/>
<dbReference type="PANTHER" id="PTHR30576:SF0">
    <property type="entry name" value="UNDECAPRENYL-PHOSPHATE N-ACETYLGALACTOSAMINYL 1-PHOSPHATE TRANSFERASE-RELATED"/>
    <property type="match status" value="1"/>
</dbReference>
<dbReference type="GO" id="GO:0016780">
    <property type="term" value="F:phosphotransferase activity, for other substituted phosphate groups"/>
    <property type="evidence" value="ECO:0007669"/>
    <property type="project" value="TreeGrafter"/>
</dbReference>
<proteinExistence type="inferred from homology"/>
<dbReference type="EMBL" id="JACIFU010000002">
    <property type="protein sequence ID" value="MBB4173872.1"/>
    <property type="molecule type" value="Genomic_DNA"/>
</dbReference>
<protein>
    <submittedName>
        <fullName evidence="5">Lipopolysaccharide/colanic/teichoic acid biosynthesis glycosyltransferase</fullName>
    </submittedName>
</protein>
<gene>
    <name evidence="5" type="ORF">GGR93_001645</name>
</gene>
<evidence type="ECO:0000313" key="6">
    <source>
        <dbReference type="Proteomes" id="UP000565745"/>
    </source>
</evidence>
<comment type="caution">
    <text evidence="5">The sequence shown here is derived from an EMBL/GenBank/DDBJ whole genome shotgun (WGS) entry which is preliminary data.</text>
</comment>
<keyword evidence="3" id="KW-1133">Transmembrane helix</keyword>
<dbReference type="PANTHER" id="PTHR30576">
    <property type="entry name" value="COLANIC BIOSYNTHESIS UDP-GLUCOSE LIPID CARRIER TRANSFERASE"/>
    <property type="match status" value="1"/>
</dbReference>
<keyword evidence="2" id="KW-0270">Exopolysaccharide synthesis</keyword>
<dbReference type="GO" id="GO:0000271">
    <property type="term" value="P:polysaccharide biosynthetic process"/>
    <property type="evidence" value="ECO:0007669"/>
    <property type="project" value="UniProtKB-KW"/>
</dbReference>
<organism evidence="5 6">
    <name type="scientific">Sulfitobacter noctilucicola</name>
    <dbReference type="NCBI Taxonomy" id="1342301"/>
    <lineage>
        <taxon>Bacteria</taxon>
        <taxon>Pseudomonadati</taxon>
        <taxon>Pseudomonadota</taxon>
        <taxon>Alphaproteobacteria</taxon>
        <taxon>Rhodobacterales</taxon>
        <taxon>Roseobacteraceae</taxon>
        <taxon>Sulfitobacter</taxon>
    </lineage>
</organism>
<accession>A0A7W6Q5J2</accession>
<keyword evidence="6" id="KW-1185">Reference proteome</keyword>
<comment type="similarity">
    <text evidence="1">Belongs to the bacterial sugar transferase family.</text>
</comment>
<keyword evidence="3" id="KW-0472">Membrane</keyword>
<evidence type="ECO:0000259" key="4">
    <source>
        <dbReference type="Pfam" id="PF02397"/>
    </source>
</evidence>
<keyword evidence="3" id="KW-0812">Transmembrane</keyword>
<evidence type="ECO:0000256" key="3">
    <source>
        <dbReference type="SAM" id="Phobius"/>
    </source>
</evidence>
<name>A0A7W6Q5J2_9RHOB</name>
<evidence type="ECO:0000313" key="5">
    <source>
        <dbReference type="EMBL" id="MBB4173872.1"/>
    </source>
</evidence>
<evidence type="ECO:0000256" key="2">
    <source>
        <dbReference type="ARBA" id="ARBA00023169"/>
    </source>
</evidence>
<dbReference type="Proteomes" id="UP000565745">
    <property type="component" value="Unassembled WGS sequence"/>
</dbReference>
<keyword evidence="5" id="KW-0808">Transferase</keyword>
<evidence type="ECO:0000256" key="1">
    <source>
        <dbReference type="ARBA" id="ARBA00006464"/>
    </source>
</evidence>
<dbReference type="RefSeq" id="WP_160170293.1">
    <property type="nucleotide sequence ID" value="NZ_JACIFU010000002.1"/>
</dbReference>
<dbReference type="InterPro" id="IPR003362">
    <property type="entry name" value="Bact_transf"/>
</dbReference>
<feature type="domain" description="Bacterial sugar transferase" evidence="4">
    <location>
        <begin position="23"/>
        <end position="203"/>
    </location>
</feature>
<reference evidence="5 6" key="1">
    <citation type="submission" date="2020-08" db="EMBL/GenBank/DDBJ databases">
        <title>Genomic Encyclopedia of Type Strains, Phase IV (KMG-IV): sequencing the most valuable type-strain genomes for metagenomic binning, comparative biology and taxonomic classification.</title>
        <authorList>
            <person name="Goeker M."/>
        </authorList>
    </citation>
    <scope>NUCLEOTIDE SEQUENCE [LARGE SCALE GENOMIC DNA]</scope>
    <source>
        <strain evidence="5 6">DSM 101015</strain>
    </source>
</reference>
<dbReference type="Pfam" id="PF02397">
    <property type="entry name" value="Bac_transf"/>
    <property type="match status" value="1"/>
</dbReference>
<sequence>MSIANVGSRLLDIGGTRLFWWGKRVLDVVLSLLLLPALLVLACTLLLLNPWLNPGPLLYIQARVGRHDRLFRMYKFRTMRKGGPQVRFADQESHRITGLGHLLRRYRFDELPQIVNVLAGQMSLIGPRPEQPEFARQFMQSLPGYARRHTIRPGLSGLSQVVQGYTTDTDGTRRKLVLDLRYISECGVRMEAYVLWRTLITVVTGRGAI</sequence>
<dbReference type="OrthoDB" id="9808602at2"/>
<feature type="transmembrane region" description="Helical" evidence="3">
    <location>
        <begin position="28"/>
        <end position="48"/>
    </location>
</feature>